<dbReference type="InterPro" id="IPR004843">
    <property type="entry name" value="Calcineurin-like_PHP"/>
</dbReference>
<evidence type="ECO:0000313" key="4">
    <source>
        <dbReference type="EMBL" id="SFN32171.1"/>
    </source>
</evidence>
<reference evidence="5" key="1">
    <citation type="submission" date="2016-10" db="EMBL/GenBank/DDBJ databases">
        <authorList>
            <person name="Varghese N."/>
            <person name="Submissions S."/>
        </authorList>
    </citation>
    <scope>NUCLEOTIDE SEQUENCE [LARGE SCALE GENOMIC DNA]</scope>
    <source>
        <strain evidence="5">XJ109</strain>
    </source>
</reference>
<dbReference type="PANTHER" id="PTHR10161:SF14">
    <property type="entry name" value="TARTRATE-RESISTANT ACID PHOSPHATASE TYPE 5"/>
    <property type="match status" value="1"/>
</dbReference>
<dbReference type="Pfam" id="PF00149">
    <property type="entry name" value="Metallophos"/>
    <property type="match status" value="1"/>
</dbReference>
<dbReference type="SUPFAM" id="SSF56300">
    <property type="entry name" value="Metallo-dependent phosphatases"/>
    <property type="match status" value="1"/>
</dbReference>
<gene>
    <name evidence="4" type="ORF">SAMN05421738_11081</name>
</gene>
<dbReference type="Proteomes" id="UP000199149">
    <property type="component" value="Unassembled WGS sequence"/>
</dbReference>
<proteinExistence type="predicted"/>
<dbReference type="STRING" id="684065.SAMN05421738_11081"/>
<feature type="domain" description="Calcineurin-like phosphoesterase" evidence="3">
    <location>
        <begin position="56"/>
        <end position="267"/>
    </location>
</feature>
<evidence type="ECO:0000256" key="2">
    <source>
        <dbReference type="ARBA" id="ARBA00022801"/>
    </source>
</evidence>
<dbReference type="InterPro" id="IPR051558">
    <property type="entry name" value="Metallophosphoesterase_PAP"/>
</dbReference>
<evidence type="ECO:0000259" key="3">
    <source>
        <dbReference type="Pfam" id="PF00149"/>
    </source>
</evidence>
<dbReference type="Gene3D" id="2.40.160.50">
    <property type="entry name" value="membrane protein fhac: a member of the omp85/tpsb transporter family"/>
    <property type="match status" value="1"/>
</dbReference>
<dbReference type="PANTHER" id="PTHR10161">
    <property type="entry name" value="TARTRATE-RESISTANT ACID PHOSPHATASE TYPE 5"/>
    <property type="match status" value="1"/>
</dbReference>
<evidence type="ECO:0000256" key="1">
    <source>
        <dbReference type="ARBA" id="ARBA00022729"/>
    </source>
</evidence>
<sequence>MKLLPTQNIKKLNYPFLALVGSCLYMTSCATQHPQYGQHLKNEKIQSVEGKKIQSIYLIGDAGNLDDPKKKQTLEHLKTELSKADSASYLFFLGDNVYENGIQPDSTKSDYATSRNKLQLQIDLAKSFKGKTLFIPGNHDWRNGLEGLKEQEKLVKKQLTNKKSFLPKDGCPIDKINVNDSIGIIAVDSEWYLQDWDKHPGLNEKCDIKTRDAFFEELESQLNKYQNRTTILTMHHPLYSNGTHGGQFDLKKQIYPLGDYSKIPLPVIGSFINLLRSTTGLSPQDVNNYKYREMASRIATLIENRNNVIVVSGHDHNLQYIQNDNVKQIISGAGSKSESAKAVGKNDFSYGDNGFAILDLYDNGASKVSFYGFNENGTELLLSKQVTEKKKEYLAQVYDDIKMPKKKETSVYPLESTRKSDPYKFFFGRHYRRTYGQTITANTVNLSQLYGGLAPVRMGGGHQTQSLRLTDNKGQEYNMRSVKKSATQFIQQVAFKNKYVADEFENSFTEKFLMDFYTTTHPYYPLAVADMMKPIGVMHSTPKLYYVPKQEALKEYNENFGDELYMIEERPMSAYQEGVFGTPKDIVSTDDMLAAIQKNKNIVVDKQAYMRARLFDMLVGDWDRHSDQWRWGIYEDKGQTIYKPIPRDRDQAFPRYDGLFFKVIMGIPPLRHMQDYKDDIKNVKWFNREPYPLDLAILESSDLDGWKKEARYIQEHLTDEDIKKSFELIPEEVKQDYDKEVINNIIERRGKLEKFAEEYNKTLRKLIILKGTNEDDKFIVTRLPKGKTNIKIYSGKENTLILDEEFTKKETKEIRIYGLNGKDQFIVDGKPNNAILTRLIGGVDDDIYEVKRSSKIKVYDYANGSDASESTFLTSKSFVNDYEINAYDYKQPKYNFFTMLPNVGYNPDDGIKIGLSPTYTVNGFDRKPYSQRHNLQLNYYFATSGWEAKYKGTFVKALGKWNLDLNAAYTSPTFSTNFFGLGNETINSDEQKGMDYNRVRLESYSIGPSIFKILNNNGRLDFSAIYSYAKIEDNKDRIVNEPNIGINRDVFKGQSFGEVGAKYVFKNYDNASLPKLGMTFLANAKWISNLSEFERNHFYTELNLGFTHKISANGRLTVASMLKGKAVWGNFMEFYQMANLGGDQDLRGYRLGRFVGDKVFLQTSDLRFDALKFTAVVPMRLGVFVGADYGRVWLDGEDSNKWHSSMGGGIWINGVESITASVSYFKGEDPGRIVFGLNFGF</sequence>
<dbReference type="EMBL" id="FOUZ01000010">
    <property type="protein sequence ID" value="SFN32171.1"/>
    <property type="molecule type" value="Genomic_DNA"/>
</dbReference>
<accession>A0A1I4Y1Z9</accession>
<evidence type="ECO:0000313" key="5">
    <source>
        <dbReference type="Proteomes" id="UP000199149"/>
    </source>
</evidence>
<dbReference type="GO" id="GO:0016787">
    <property type="term" value="F:hydrolase activity"/>
    <property type="evidence" value="ECO:0007669"/>
    <property type="project" value="UniProtKB-KW"/>
</dbReference>
<name>A0A1I4Y1Z9_9FLAO</name>
<dbReference type="RefSeq" id="WP_092908652.1">
    <property type="nucleotide sequence ID" value="NZ_FOUZ01000010.1"/>
</dbReference>
<keyword evidence="5" id="KW-1185">Reference proteome</keyword>
<dbReference type="PROSITE" id="PS51257">
    <property type="entry name" value="PROKAR_LIPOPROTEIN"/>
    <property type="match status" value="1"/>
</dbReference>
<keyword evidence="2" id="KW-0378">Hydrolase</keyword>
<dbReference type="Gene3D" id="3.60.21.10">
    <property type="match status" value="2"/>
</dbReference>
<protein>
    <submittedName>
        <fullName evidence="4">Calcineurin-like phosphoesterase</fullName>
    </submittedName>
</protein>
<dbReference type="OrthoDB" id="333971at2"/>
<organism evidence="4 5">
    <name type="scientific">Algoriella xinjiangensis</name>
    <dbReference type="NCBI Taxonomy" id="684065"/>
    <lineage>
        <taxon>Bacteria</taxon>
        <taxon>Pseudomonadati</taxon>
        <taxon>Bacteroidota</taxon>
        <taxon>Flavobacteriia</taxon>
        <taxon>Flavobacteriales</taxon>
        <taxon>Weeksellaceae</taxon>
        <taxon>Algoriella</taxon>
    </lineage>
</organism>
<keyword evidence="1" id="KW-0732">Signal</keyword>
<dbReference type="AlphaFoldDB" id="A0A1I4Y1Z9"/>
<dbReference type="InterPro" id="IPR029052">
    <property type="entry name" value="Metallo-depent_PP-like"/>
</dbReference>